<dbReference type="AlphaFoldDB" id="A0A1Z5INI5"/>
<keyword evidence="1" id="KW-0812">Transmembrane</keyword>
<dbReference type="RefSeq" id="WP_089088297.1">
    <property type="nucleotide sequence ID" value="NZ_BCMH01000005.1"/>
</dbReference>
<proteinExistence type="predicted"/>
<keyword evidence="1" id="KW-1133">Transmembrane helix</keyword>
<dbReference type="Proteomes" id="UP000198430">
    <property type="component" value="Unassembled WGS sequence"/>
</dbReference>
<dbReference type="Pfam" id="PF16069">
    <property type="entry name" value="DUF4811"/>
    <property type="match status" value="1"/>
</dbReference>
<evidence type="ECO:0000256" key="1">
    <source>
        <dbReference type="SAM" id="Phobius"/>
    </source>
</evidence>
<evidence type="ECO:0000313" key="3">
    <source>
        <dbReference type="Proteomes" id="UP000198430"/>
    </source>
</evidence>
<reference evidence="2 3" key="1">
    <citation type="submission" date="2015-11" db="EMBL/GenBank/DDBJ databases">
        <title>Draft genome sequences of new species of the genus Lactobacillus isolated from orchardgrass silage.</title>
        <authorList>
            <person name="Tohno M."/>
            <person name="Tanizawa Y."/>
            <person name="Arita M."/>
        </authorList>
    </citation>
    <scope>NUCLEOTIDE SEQUENCE [LARGE SCALE GENOMIC DNA]</scope>
    <source>
        <strain evidence="2 3">IWT140</strain>
    </source>
</reference>
<feature type="transmembrane region" description="Helical" evidence="1">
    <location>
        <begin position="27"/>
        <end position="46"/>
    </location>
</feature>
<accession>A0A1Z5INI5</accession>
<dbReference type="EMBL" id="BCMH01000005">
    <property type="protein sequence ID" value="GAX03317.1"/>
    <property type="molecule type" value="Genomic_DNA"/>
</dbReference>
<evidence type="ECO:0008006" key="4">
    <source>
        <dbReference type="Google" id="ProtNLM"/>
    </source>
</evidence>
<evidence type="ECO:0000313" key="2">
    <source>
        <dbReference type="EMBL" id="GAX03317.1"/>
    </source>
</evidence>
<gene>
    <name evidence="2" type="ORF">IWT140_00919</name>
</gene>
<keyword evidence="1" id="KW-0472">Membrane</keyword>
<keyword evidence="3" id="KW-1185">Reference proteome</keyword>
<organism evidence="2 3">
    <name type="scientific">Secundilactobacillus pentosiphilus</name>
    <dbReference type="NCBI Taxonomy" id="1714682"/>
    <lineage>
        <taxon>Bacteria</taxon>
        <taxon>Bacillati</taxon>
        <taxon>Bacillota</taxon>
        <taxon>Bacilli</taxon>
        <taxon>Lactobacillales</taxon>
        <taxon>Lactobacillaceae</taxon>
        <taxon>Secundilactobacillus</taxon>
    </lineage>
</organism>
<dbReference type="InterPro" id="IPR032083">
    <property type="entry name" value="DUF4811"/>
</dbReference>
<comment type="caution">
    <text evidence="2">The sequence shown here is derived from an EMBL/GenBank/DDBJ whole genome shotgun (WGS) entry which is preliminary data.</text>
</comment>
<protein>
    <recommendedName>
        <fullName evidence="4">DUF4811 domain-containing protein</fullName>
    </recommendedName>
</protein>
<name>A0A1Z5INI5_9LACO</name>
<sequence length="167" mass="19172">MIAVILFVGALLFACSMIFISGGFKKTFWVTVGLILTVGSIILMSLNYNQYFGMKTVTVSHRYPLTSSISGKRPVLLYHQLGTKNERVYLYKSNPLEHRLQRTKPAQGPVTVTPNASRNQVEVAKTYRVYQNEELRLLFSVGVKDHQYVMTQWHFSLKPEWRLIGTR</sequence>